<protein>
    <submittedName>
        <fullName evidence="3">ATPase RavA</fullName>
    </submittedName>
</protein>
<proteinExistence type="predicted"/>
<evidence type="ECO:0000313" key="3">
    <source>
        <dbReference type="EMBL" id="QDT94971.1"/>
    </source>
</evidence>
<evidence type="ECO:0000259" key="2">
    <source>
        <dbReference type="Pfam" id="PF17863"/>
    </source>
</evidence>
<sequence>MHKELTPLPDNDLELLEKAHQTYRELEAEIGKVIIGQNETVRSILTTVFSQGHTLIIGVPGLAKTLLVKTLSQVLSWSFKRIQFTPDMMPADIIGMELLQEDPTTGTRTMKFVRGPLFAHVVLADEINRTPPKTQSALLEAMQEYKVTSMGEQHQLQRPFIVFATQNPIEQEGTYPLPEAQLDRFMFSLWMEYPSVEEEENIVLSTTEEHEPTVQSVCSLEDVKSYQQLVRRVPVSRHVVSYAVALARKTRPELPEADQYVRDYISWGAGPRASQHMILGAKALAVLDGEPTVSAQHIRQVAPLVLRHRVMPNYNASGEGIDSDAIVRHVLDQPAEPIYVE</sequence>
<evidence type="ECO:0000259" key="1">
    <source>
        <dbReference type="Pfam" id="PF07726"/>
    </source>
</evidence>
<feature type="domain" description="ATPase AAA-3" evidence="1">
    <location>
        <begin position="53"/>
        <end position="187"/>
    </location>
</feature>
<dbReference type="InterPro" id="IPR011703">
    <property type="entry name" value="ATPase_AAA-3"/>
</dbReference>
<dbReference type="Proteomes" id="UP000318704">
    <property type="component" value="Chromosome"/>
</dbReference>
<dbReference type="GO" id="GO:0016887">
    <property type="term" value="F:ATP hydrolysis activity"/>
    <property type="evidence" value="ECO:0007669"/>
    <property type="project" value="InterPro"/>
</dbReference>
<organism evidence="3 4">
    <name type="scientific">Gimesia aquarii</name>
    <dbReference type="NCBI Taxonomy" id="2527964"/>
    <lineage>
        <taxon>Bacteria</taxon>
        <taxon>Pseudomonadati</taxon>
        <taxon>Planctomycetota</taxon>
        <taxon>Planctomycetia</taxon>
        <taxon>Planctomycetales</taxon>
        <taxon>Planctomycetaceae</taxon>
        <taxon>Gimesia</taxon>
    </lineage>
</organism>
<gene>
    <name evidence="3" type="primary">ravA_2</name>
    <name evidence="3" type="ORF">V144x_04050</name>
</gene>
<dbReference type="InterPro" id="IPR027417">
    <property type="entry name" value="P-loop_NTPase"/>
</dbReference>
<dbReference type="CDD" id="cd00009">
    <property type="entry name" value="AAA"/>
    <property type="match status" value="1"/>
</dbReference>
<dbReference type="InterPro" id="IPR041628">
    <property type="entry name" value="ChlI/MoxR_AAA_lid"/>
</dbReference>
<dbReference type="RefSeq" id="WP_144980588.1">
    <property type="nucleotide sequence ID" value="NZ_CP037920.1"/>
</dbReference>
<dbReference type="PANTHER" id="PTHR42759:SF1">
    <property type="entry name" value="MAGNESIUM-CHELATASE SUBUNIT CHLD"/>
    <property type="match status" value="1"/>
</dbReference>
<dbReference type="Pfam" id="PF07726">
    <property type="entry name" value="AAA_3"/>
    <property type="match status" value="1"/>
</dbReference>
<dbReference type="InterPro" id="IPR050764">
    <property type="entry name" value="CbbQ/NirQ/NorQ/GpvN"/>
</dbReference>
<reference evidence="3 4" key="1">
    <citation type="submission" date="2019-03" db="EMBL/GenBank/DDBJ databases">
        <title>Deep-cultivation of Planctomycetes and their phenomic and genomic characterization uncovers novel biology.</title>
        <authorList>
            <person name="Wiegand S."/>
            <person name="Jogler M."/>
            <person name="Boedeker C."/>
            <person name="Pinto D."/>
            <person name="Vollmers J."/>
            <person name="Rivas-Marin E."/>
            <person name="Kohn T."/>
            <person name="Peeters S.H."/>
            <person name="Heuer A."/>
            <person name="Rast P."/>
            <person name="Oberbeckmann S."/>
            <person name="Bunk B."/>
            <person name="Jeske O."/>
            <person name="Meyerdierks A."/>
            <person name="Storesund J.E."/>
            <person name="Kallscheuer N."/>
            <person name="Luecker S."/>
            <person name="Lage O.M."/>
            <person name="Pohl T."/>
            <person name="Merkel B.J."/>
            <person name="Hornburger P."/>
            <person name="Mueller R.-W."/>
            <person name="Bruemmer F."/>
            <person name="Labrenz M."/>
            <person name="Spormann A.M."/>
            <person name="Op den Camp H."/>
            <person name="Overmann J."/>
            <person name="Amann R."/>
            <person name="Jetten M.S.M."/>
            <person name="Mascher T."/>
            <person name="Medema M.H."/>
            <person name="Devos D.P."/>
            <person name="Kaster A.-K."/>
            <person name="Ovreas L."/>
            <person name="Rohde M."/>
            <person name="Galperin M.Y."/>
            <person name="Jogler C."/>
        </authorList>
    </citation>
    <scope>NUCLEOTIDE SEQUENCE [LARGE SCALE GENOMIC DNA]</scope>
    <source>
        <strain evidence="3 4">V144</strain>
    </source>
</reference>
<dbReference type="GO" id="GO:0005524">
    <property type="term" value="F:ATP binding"/>
    <property type="evidence" value="ECO:0007669"/>
    <property type="project" value="InterPro"/>
</dbReference>
<dbReference type="Gene3D" id="1.10.8.80">
    <property type="entry name" value="Magnesium chelatase subunit I, C-Terminal domain"/>
    <property type="match status" value="1"/>
</dbReference>
<dbReference type="Gene3D" id="3.40.50.300">
    <property type="entry name" value="P-loop containing nucleotide triphosphate hydrolases"/>
    <property type="match status" value="1"/>
</dbReference>
<dbReference type="EMBL" id="CP037920">
    <property type="protein sequence ID" value="QDT94971.1"/>
    <property type="molecule type" value="Genomic_DNA"/>
</dbReference>
<dbReference type="SUPFAM" id="SSF52540">
    <property type="entry name" value="P-loop containing nucleoside triphosphate hydrolases"/>
    <property type="match status" value="1"/>
</dbReference>
<dbReference type="PANTHER" id="PTHR42759">
    <property type="entry name" value="MOXR FAMILY PROTEIN"/>
    <property type="match status" value="1"/>
</dbReference>
<dbReference type="Pfam" id="PF17863">
    <property type="entry name" value="AAA_lid_2"/>
    <property type="match status" value="1"/>
</dbReference>
<name>A0A517VPM4_9PLAN</name>
<dbReference type="AlphaFoldDB" id="A0A517VPM4"/>
<accession>A0A517VPM4</accession>
<evidence type="ECO:0000313" key="4">
    <source>
        <dbReference type="Proteomes" id="UP000318704"/>
    </source>
</evidence>
<feature type="domain" description="ChlI/MoxR AAA lid" evidence="2">
    <location>
        <begin position="261"/>
        <end position="329"/>
    </location>
</feature>
<dbReference type="KEGG" id="gaw:V144x_04050"/>
<dbReference type="PIRSF" id="PIRSF002849">
    <property type="entry name" value="AAA_ATPase_chaperone_MoxR_prd"/>
    <property type="match status" value="1"/>
</dbReference>